<dbReference type="FunCoup" id="U2FLW3">
    <property type="interactions" value="123"/>
</dbReference>
<dbReference type="InterPro" id="IPR041698">
    <property type="entry name" value="Methyltransf_25"/>
</dbReference>
<dbReference type="STRING" id="1033810.HLPCO_000396"/>
<dbReference type="AlphaFoldDB" id="U2FLW3"/>
<reference evidence="3 4" key="2">
    <citation type="journal article" date="2013" name="PLoS ONE">
        <title>INDIGO - INtegrated Data Warehouse of MIcrobial GenOmes with Examples from the Red Sea Extremophiles.</title>
        <authorList>
            <person name="Alam I."/>
            <person name="Antunes A."/>
            <person name="Kamau A.A."/>
            <person name="Ba Alawi W."/>
            <person name="Kalkatawi M."/>
            <person name="Stingl U."/>
            <person name="Bajic V.B."/>
        </authorList>
    </citation>
    <scope>NUCLEOTIDE SEQUENCE [LARGE SCALE GENOMIC DNA]</scope>
    <source>
        <strain evidence="3 4">SSD-17B</strain>
    </source>
</reference>
<proteinExistence type="predicted"/>
<evidence type="ECO:0000259" key="2">
    <source>
        <dbReference type="Pfam" id="PF13649"/>
    </source>
</evidence>
<dbReference type="GO" id="GO:0030798">
    <property type="term" value="F:trans-aconitate 2-methyltransferase activity"/>
    <property type="evidence" value="ECO:0007669"/>
    <property type="project" value="UniProtKB-EC"/>
</dbReference>
<dbReference type="CDD" id="cd02440">
    <property type="entry name" value="AdoMet_MTases"/>
    <property type="match status" value="1"/>
</dbReference>
<evidence type="ECO:0000313" key="3">
    <source>
        <dbReference type="EMBL" id="ERJ13730.1"/>
    </source>
</evidence>
<dbReference type="Gene3D" id="3.40.50.150">
    <property type="entry name" value="Vaccinia Virus protein VP39"/>
    <property type="match status" value="1"/>
</dbReference>
<keyword evidence="3" id="KW-0489">Methyltransferase</keyword>
<dbReference type="GO" id="GO:0032259">
    <property type="term" value="P:methylation"/>
    <property type="evidence" value="ECO:0007669"/>
    <property type="project" value="UniProtKB-KW"/>
</dbReference>
<evidence type="ECO:0000256" key="1">
    <source>
        <dbReference type="ARBA" id="ARBA00022679"/>
    </source>
</evidence>
<dbReference type="eggNOG" id="COG2226">
    <property type="taxonomic scope" value="Bacteria"/>
</dbReference>
<dbReference type="Proteomes" id="UP000005707">
    <property type="component" value="Unassembled WGS sequence"/>
</dbReference>
<keyword evidence="4" id="KW-1185">Reference proteome</keyword>
<dbReference type="Pfam" id="PF13649">
    <property type="entry name" value="Methyltransf_25"/>
    <property type="match status" value="1"/>
</dbReference>
<evidence type="ECO:0000313" key="4">
    <source>
        <dbReference type="Proteomes" id="UP000005707"/>
    </source>
</evidence>
<dbReference type="InParanoid" id="U2FLW3"/>
<sequence length="248" mass="29187">MAYEHFYKYYDLLMNDVNYEDWIQIVNQYFNTDDSLLEVGCGTGTILIQLLEKGFSIDGLDISEEMLTIAKEKISQKKVSSNLFLGDMRELESEKKANYDGVICFLDSINYLETKVDVENTFKGIYHILKPDGIFIFDIHSIHKLLTKMDGYSYNETFNSFTYLWNTFVEVFNDHSILYHELSFFIKKAKNVYVRLDEAHKQTVFNEAFYASILEKYGFKIINILYDFNNSIDKEKCDRILFVSKKCL</sequence>
<keyword evidence="1 3" id="KW-0808">Transferase</keyword>
<name>U2FLW3_9MOLU</name>
<feature type="domain" description="Methyltransferase" evidence="2">
    <location>
        <begin position="37"/>
        <end position="133"/>
    </location>
</feature>
<organism evidence="3 4">
    <name type="scientific">Haloplasma contractile SSD-17B</name>
    <dbReference type="NCBI Taxonomy" id="1033810"/>
    <lineage>
        <taxon>Bacteria</taxon>
        <taxon>Bacillati</taxon>
        <taxon>Mycoplasmatota</taxon>
        <taxon>Mollicutes</taxon>
        <taxon>Haloplasmatales</taxon>
        <taxon>Haloplasmataceae</taxon>
        <taxon>Haloplasma</taxon>
    </lineage>
</organism>
<reference evidence="3 4" key="1">
    <citation type="journal article" date="2011" name="J. Bacteriol.">
        <title>Genome sequence of Haloplasma contractile, an unusual contractile bacterium from a deep-sea anoxic brine lake.</title>
        <authorList>
            <person name="Antunes A."/>
            <person name="Alam I."/>
            <person name="El Dorry H."/>
            <person name="Siam R."/>
            <person name="Robertson A."/>
            <person name="Bajic V.B."/>
            <person name="Stingl U."/>
        </authorList>
    </citation>
    <scope>NUCLEOTIDE SEQUENCE [LARGE SCALE GENOMIC DNA]</scope>
    <source>
        <strain evidence="3 4">SSD-17B</strain>
    </source>
</reference>
<dbReference type="Gene3D" id="2.20.25.110">
    <property type="entry name" value="S-adenosyl-L-methionine-dependent methyltransferases"/>
    <property type="match status" value="1"/>
</dbReference>
<dbReference type="EMBL" id="AFNU02000001">
    <property type="protein sequence ID" value="ERJ13730.1"/>
    <property type="molecule type" value="Genomic_DNA"/>
</dbReference>
<gene>
    <name evidence="3" type="primary">yqeM</name>
    <name evidence="3" type="ORF">HLPCO_000396</name>
</gene>
<dbReference type="InterPro" id="IPR029063">
    <property type="entry name" value="SAM-dependent_MTases_sf"/>
</dbReference>
<comment type="caution">
    <text evidence="3">The sequence shown here is derived from an EMBL/GenBank/DDBJ whole genome shotgun (WGS) entry which is preliminary data.</text>
</comment>
<dbReference type="SUPFAM" id="SSF53335">
    <property type="entry name" value="S-adenosyl-L-methionine-dependent methyltransferases"/>
    <property type="match status" value="1"/>
</dbReference>
<accession>U2FLW3</accession>
<dbReference type="PANTHER" id="PTHR43861">
    <property type="entry name" value="TRANS-ACONITATE 2-METHYLTRANSFERASE-RELATED"/>
    <property type="match status" value="1"/>
</dbReference>
<dbReference type="EC" id="2.1.1.144" evidence="3"/>
<protein>
    <submittedName>
        <fullName evidence="3">Methyltransferase YqeM protein</fullName>
        <ecNumber evidence="3">2.1.1.144</ecNumber>
    </submittedName>
</protein>